<dbReference type="EMBL" id="HBIJ01016130">
    <property type="protein sequence ID" value="CAE0369986.1"/>
    <property type="molecule type" value="Transcribed_RNA"/>
</dbReference>
<evidence type="ECO:0000313" key="2">
    <source>
        <dbReference type="EMBL" id="CAE0369986.1"/>
    </source>
</evidence>
<dbReference type="PROSITE" id="PS51257">
    <property type="entry name" value="PROKAR_LIPOPROTEIN"/>
    <property type="match status" value="1"/>
</dbReference>
<evidence type="ECO:0000313" key="1">
    <source>
        <dbReference type="EMBL" id="CAE0369985.1"/>
    </source>
</evidence>
<gene>
    <name evidence="1" type="ORF">ALAG00032_LOCUS10749</name>
    <name evidence="2" type="ORF">ALAG00032_LOCUS10750</name>
</gene>
<proteinExistence type="predicted"/>
<reference evidence="2" key="1">
    <citation type="submission" date="2021-01" db="EMBL/GenBank/DDBJ databases">
        <authorList>
            <person name="Corre E."/>
            <person name="Pelletier E."/>
            <person name="Niang G."/>
            <person name="Scheremetjew M."/>
            <person name="Finn R."/>
            <person name="Kale V."/>
            <person name="Holt S."/>
            <person name="Cochrane G."/>
            <person name="Meng A."/>
            <person name="Brown T."/>
            <person name="Cohen L."/>
        </authorList>
    </citation>
    <scope>NUCLEOTIDE SEQUENCE</scope>
    <source>
        <strain evidence="2">CCMP1510</strain>
    </source>
</reference>
<dbReference type="EMBL" id="HBIJ01016129">
    <property type="protein sequence ID" value="CAE0369985.1"/>
    <property type="molecule type" value="Transcribed_RNA"/>
</dbReference>
<dbReference type="AlphaFoldDB" id="A0A6S8DVQ8"/>
<name>A0A6S8DVQ8_9STRA</name>
<organism evidence="2">
    <name type="scientific">Aureoumbra lagunensis</name>
    <dbReference type="NCBI Taxonomy" id="44058"/>
    <lineage>
        <taxon>Eukaryota</taxon>
        <taxon>Sar</taxon>
        <taxon>Stramenopiles</taxon>
        <taxon>Ochrophyta</taxon>
        <taxon>Pelagophyceae</taxon>
        <taxon>Pelagomonadales</taxon>
        <taxon>Aureoumbra</taxon>
    </lineage>
</organism>
<accession>A0A6S8DVQ8</accession>
<protein>
    <submittedName>
        <fullName evidence="2">Uncharacterized protein</fullName>
    </submittedName>
</protein>
<sequence length="474" mass="52766">MSNGRRTKVVGGITIIGVSCLLLALTLSRGLDESRRAMQLQALVGLGKDATVSVEKKLIVYKRTYTSLRPSQDGEFLQKVLGLKVSTEQIEDLGNKTCAKREVLSTLDRFQLHFFHTYIYPGRDKADGWMRRWLTNHKDISVNNWDAFDVPSVTLYTPSITPFLRRLEIEQVHHMRYYQIHSTGTLLYSILVNIPYAGVTLEIISNEDLESIDSDTFTKPTKIMCAQSLELKQEPSQLMDVWELMGGQFYNDFGLPDLLLASLAYPTSDYTSFSYFFANIFGNAGVTPQSTTSKSDSCDVWSVELAVTSEISGTTYANPIYIKGVTNRAADDPASAYSISAFEKAVNETHSKNMPPSNPNSGWDAFIDMHLGVHMDVKLDLIPGLLRKHGYGYSMHPECVHNCGGGSIWATGLNPWSIEIQGYFSDQASEEIKHCSLIDYCSSTSNGDVSLNTDIVVYKDDQTTDPASNDDPPM</sequence>